<dbReference type="Proteomes" id="UP001060150">
    <property type="component" value="Chromosome"/>
</dbReference>
<dbReference type="InterPro" id="IPR041698">
    <property type="entry name" value="Methyltransf_25"/>
</dbReference>
<gene>
    <name evidence="6" type="ORF">NRO40_26375</name>
</gene>
<dbReference type="EMBL" id="CP102332">
    <property type="protein sequence ID" value="UUS34003.1"/>
    <property type="molecule type" value="Genomic_DNA"/>
</dbReference>
<dbReference type="Pfam" id="PF13649">
    <property type="entry name" value="Methyltransf_25"/>
    <property type="match status" value="1"/>
</dbReference>
<dbReference type="Pfam" id="PF00293">
    <property type="entry name" value="NUDIX"/>
    <property type="match status" value="1"/>
</dbReference>
<dbReference type="InterPro" id="IPR015797">
    <property type="entry name" value="NUDIX_hydrolase-like_dom_sf"/>
</dbReference>
<dbReference type="InterPro" id="IPR020084">
    <property type="entry name" value="NUDIX_hydrolase_CS"/>
</dbReference>
<dbReference type="PRINTS" id="PR00502">
    <property type="entry name" value="NUDIXFAMILY"/>
</dbReference>
<name>A0ABY5ND70_9ACTN</name>
<evidence type="ECO:0000313" key="6">
    <source>
        <dbReference type="EMBL" id="UUS34003.1"/>
    </source>
</evidence>
<evidence type="ECO:0000256" key="2">
    <source>
        <dbReference type="ARBA" id="ARBA00005582"/>
    </source>
</evidence>
<evidence type="ECO:0000313" key="7">
    <source>
        <dbReference type="Proteomes" id="UP001060150"/>
    </source>
</evidence>
<dbReference type="PANTHER" id="PTHR43046:SF14">
    <property type="entry name" value="MUTT_NUDIX FAMILY PROTEIN"/>
    <property type="match status" value="1"/>
</dbReference>
<dbReference type="Gene3D" id="3.40.50.150">
    <property type="entry name" value="Vaccinia Virus protein VP39"/>
    <property type="match status" value="1"/>
</dbReference>
<dbReference type="Gene3D" id="3.90.79.10">
    <property type="entry name" value="Nucleoside Triphosphate Pyrophosphohydrolase"/>
    <property type="match status" value="1"/>
</dbReference>
<dbReference type="InterPro" id="IPR000086">
    <property type="entry name" value="NUDIX_hydrolase_dom"/>
</dbReference>
<proteinExistence type="inferred from homology"/>
<keyword evidence="3 4" id="KW-0378">Hydrolase</keyword>
<evidence type="ECO:0000256" key="3">
    <source>
        <dbReference type="ARBA" id="ARBA00022801"/>
    </source>
</evidence>
<dbReference type="RefSeq" id="WP_079047356.1">
    <property type="nucleotide sequence ID" value="NZ_CP102332.1"/>
</dbReference>
<evidence type="ECO:0000256" key="4">
    <source>
        <dbReference type="RuleBase" id="RU003476"/>
    </source>
</evidence>
<comment type="cofactor">
    <cofactor evidence="1">
        <name>Mg(2+)</name>
        <dbReference type="ChEBI" id="CHEBI:18420"/>
    </cofactor>
</comment>
<dbReference type="CDD" id="cd04678">
    <property type="entry name" value="NUDIX_MTH2_Nudt15"/>
    <property type="match status" value="1"/>
</dbReference>
<dbReference type="SUPFAM" id="SSF55811">
    <property type="entry name" value="Nudix"/>
    <property type="match status" value="1"/>
</dbReference>
<feature type="domain" description="Nudix hydrolase" evidence="5">
    <location>
        <begin position="242"/>
        <end position="368"/>
    </location>
</feature>
<organism evidence="6 7">
    <name type="scientific">Streptomyces changanensis</name>
    <dbReference type="NCBI Taxonomy" id="2964669"/>
    <lineage>
        <taxon>Bacteria</taxon>
        <taxon>Bacillati</taxon>
        <taxon>Actinomycetota</taxon>
        <taxon>Actinomycetes</taxon>
        <taxon>Kitasatosporales</taxon>
        <taxon>Streptomycetaceae</taxon>
        <taxon>Streptomyces</taxon>
    </lineage>
</organism>
<protein>
    <submittedName>
        <fullName evidence="6">NUDIX domain-containing protein</fullName>
    </submittedName>
</protein>
<dbReference type="InterPro" id="IPR029063">
    <property type="entry name" value="SAM-dependent_MTases_sf"/>
</dbReference>
<dbReference type="SUPFAM" id="SSF53335">
    <property type="entry name" value="S-adenosyl-L-methionine-dependent methyltransferases"/>
    <property type="match status" value="1"/>
</dbReference>
<dbReference type="PROSITE" id="PS00893">
    <property type="entry name" value="NUDIX_BOX"/>
    <property type="match status" value="1"/>
</dbReference>
<evidence type="ECO:0000259" key="5">
    <source>
        <dbReference type="PROSITE" id="PS51462"/>
    </source>
</evidence>
<comment type="similarity">
    <text evidence="2 4">Belongs to the Nudix hydrolase family.</text>
</comment>
<dbReference type="PANTHER" id="PTHR43046">
    <property type="entry name" value="GDP-MANNOSE MANNOSYL HYDROLASE"/>
    <property type="match status" value="1"/>
</dbReference>
<reference evidence="6" key="1">
    <citation type="submission" date="2022-08" db="EMBL/GenBank/DDBJ databases">
        <title>Streptomyces changanensis sp. nov., an actinomycete isolated from soil.</title>
        <authorList>
            <person name="Wu H."/>
            <person name="Han L."/>
        </authorList>
    </citation>
    <scope>NUCLEOTIDE SEQUENCE</scope>
    <source>
        <strain evidence="6">HL-66</strain>
    </source>
</reference>
<dbReference type="InterPro" id="IPR020476">
    <property type="entry name" value="Nudix_hydrolase"/>
</dbReference>
<evidence type="ECO:0000256" key="1">
    <source>
        <dbReference type="ARBA" id="ARBA00001946"/>
    </source>
</evidence>
<keyword evidence="7" id="KW-1185">Reference proteome</keyword>
<dbReference type="CDD" id="cd02440">
    <property type="entry name" value="AdoMet_MTases"/>
    <property type="match status" value="1"/>
</dbReference>
<dbReference type="PROSITE" id="PS51462">
    <property type="entry name" value="NUDIX"/>
    <property type="match status" value="1"/>
</dbReference>
<sequence>MLDVEKEIGEIWTVYGRHQLGRSFDLPELGDWAWDIPQAGPGIDVLGEVAGLRVLDLGAGVGRHAARLAALGADVTAVDASPTQHQRALARYPDTPGLRLVCADAVTHLQEADPYDLVYSVSGVPFLDPHRLLPALANGLKPGRRLLFSALHTNSHGLGPSESVTARPEILRLPGTDTEHRVHMWVLEPRLWEDLLVDHGLVVDTVTTINSPQADQPLSYRLYAAHRPERIPSRPRTTAPPAPHAALGVGIIVHGPDGVLLGRHRLGTWEVPGGSVEPGETFVKAVIRELAEETGLIARPDDVQVLGTLLDHVGGVLRLTVPALVTRWSGTPRELEKTIGSWRFWSLDALPQPLFEPSSQCLTAWRQDLPLDHTPADFQPYNHNARHDTWHTG</sequence>
<accession>A0ABY5ND70</accession>